<dbReference type="PANTHER" id="PTHR37326">
    <property type="entry name" value="BLL3975 PROTEIN"/>
    <property type="match status" value="1"/>
</dbReference>
<organism evidence="6 7">
    <name type="scientific">Kumtagia ephedrae</name>
    <dbReference type="NCBI Taxonomy" id="2116701"/>
    <lineage>
        <taxon>Bacteria</taxon>
        <taxon>Pseudomonadati</taxon>
        <taxon>Pseudomonadota</taxon>
        <taxon>Alphaproteobacteria</taxon>
        <taxon>Hyphomicrobiales</taxon>
        <taxon>Phyllobacteriaceae</taxon>
        <taxon>Kumtagia</taxon>
    </lineage>
</organism>
<dbReference type="AlphaFoldDB" id="A0A2P7SFH8"/>
<dbReference type="PIRSF" id="PIRSF039012">
    <property type="entry name" value="ASP"/>
    <property type="match status" value="1"/>
</dbReference>
<dbReference type="OrthoDB" id="9782876at2"/>
<gene>
    <name evidence="6" type="ORF">C7I84_10610</name>
</gene>
<keyword evidence="3" id="KW-0378">Hydrolase</keyword>
<dbReference type="GO" id="GO:0046872">
    <property type="term" value="F:metal ion binding"/>
    <property type="evidence" value="ECO:0007669"/>
    <property type="project" value="UniProtKB-KW"/>
</dbReference>
<evidence type="ECO:0000256" key="4">
    <source>
        <dbReference type="ARBA" id="ARBA00022833"/>
    </source>
</evidence>
<dbReference type="InterPro" id="IPR053138">
    <property type="entry name" value="N-alpha-Ac-DABA_deacetylase"/>
</dbReference>
<evidence type="ECO:0000313" key="6">
    <source>
        <dbReference type="EMBL" id="PSJ61135.1"/>
    </source>
</evidence>
<keyword evidence="2" id="KW-0479">Metal-binding</keyword>
<evidence type="ECO:0000256" key="2">
    <source>
        <dbReference type="ARBA" id="ARBA00022723"/>
    </source>
</evidence>
<evidence type="ECO:0000313" key="7">
    <source>
        <dbReference type="Proteomes" id="UP000241229"/>
    </source>
</evidence>
<evidence type="ECO:0000256" key="3">
    <source>
        <dbReference type="ARBA" id="ARBA00022801"/>
    </source>
</evidence>
<dbReference type="SUPFAM" id="SSF53187">
    <property type="entry name" value="Zn-dependent exopeptidases"/>
    <property type="match status" value="1"/>
</dbReference>
<evidence type="ECO:0000259" key="5">
    <source>
        <dbReference type="Pfam" id="PF24827"/>
    </source>
</evidence>
<dbReference type="InterPro" id="IPR006311">
    <property type="entry name" value="TAT_signal"/>
</dbReference>
<comment type="cofactor">
    <cofactor evidence="1">
        <name>Zn(2+)</name>
        <dbReference type="ChEBI" id="CHEBI:29105"/>
    </cofactor>
</comment>
<keyword evidence="4" id="KW-0862">Zinc</keyword>
<reference evidence="6 7" key="1">
    <citation type="submission" date="2018-03" db="EMBL/GenBank/DDBJ databases">
        <title>The draft genome of Mesorhizobium sp. 6GN-30.</title>
        <authorList>
            <person name="Liu L."/>
            <person name="Li L."/>
            <person name="Wang T."/>
            <person name="Zhang X."/>
            <person name="Liang L."/>
        </authorList>
    </citation>
    <scope>NUCLEOTIDE SEQUENCE [LARGE SCALE GENOMIC DNA]</scope>
    <source>
        <strain evidence="6 7">6GN30</strain>
    </source>
</reference>
<sequence length="397" mass="42259">MSDTPQQGLDRRDFMIASIATLGASAALAAGSGDANAQEAATPPADPASGTVYTGETIQGKKVVSGLDVDDLEPGQKHFLYFQGVQMPSGQHWYVSVTVARGAKPGKRVVLTSGVHGDEMSSIHTVQTVMNQLDPAAMSGTVMAVTDIARPAIESMQRRWPNSGRGIDLVDMNRVWPGNENDITAPSRHAGLLFNRLLRPNADFAIDFHTGTTGFEVAAFNIAEMDVPEIKAMAELYPVGQIFDNPTYPSVLHNAFNAAGIPSFCPEIGAARHLDLEMIALFVEGTMNVLKHHGIVAGPMGRTGKDVHVFVGNSAFPILATEGGIVEHLVKLNDKVEPGQKLAIQRNGFGEVVAEYTSGVAGEVTGQRSDAMSEPGNPLVFVLFNKPTPEGAESYPE</sequence>
<dbReference type="RefSeq" id="WP_106772140.1">
    <property type="nucleotide sequence ID" value="NZ_PXYK01000008.1"/>
</dbReference>
<dbReference type="PANTHER" id="PTHR37326:SF1">
    <property type="entry name" value="BLL3975 PROTEIN"/>
    <property type="match status" value="1"/>
</dbReference>
<evidence type="ECO:0000256" key="1">
    <source>
        <dbReference type="ARBA" id="ARBA00001947"/>
    </source>
</evidence>
<dbReference type="InterPro" id="IPR043795">
    <property type="entry name" value="N-alpha-Ac-DABA-like"/>
</dbReference>
<dbReference type="Pfam" id="PF24827">
    <property type="entry name" value="AstE_AspA_cat"/>
    <property type="match status" value="1"/>
</dbReference>
<comment type="caution">
    <text evidence="6">The sequence shown here is derived from an EMBL/GenBank/DDBJ whole genome shotgun (WGS) entry which is preliminary data.</text>
</comment>
<dbReference type="Gene3D" id="3.40.630.10">
    <property type="entry name" value="Zn peptidases"/>
    <property type="match status" value="1"/>
</dbReference>
<dbReference type="PROSITE" id="PS51318">
    <property type="entry name" value="TAT"/>
    <property type="match status" value="1"/>
</dbReference>
<dbReference type="Proteomes" id="UP000241229">
    <property type="component" value="Unassembled WGS sequence"/>
</dbReference>
<dbReference type="GO" id="GO:0016811">
    <property type="term" value="F:hydrolase activity, acting on carbon-nitrogen (but not peptide) bonds, in linear amides"/>
    <property type="evidence" value="ECO:0007669"/>
    <property type="project" value="InterPro"/>
</dbReference>
<name>A0A2P7SFH8_9HYPH</name>
<dbReference type="InterPro" id="IPR055438">
    <property type="entry name" value="AstE_AspA_cat"/>
</dbReference>
<feature type="domain" description="Succinylglutamate desuccinylase/Aspartoacylase catalytic" evidence="5">
    <location>
        <begin position="105"/>
        <end position="292"/>
    </location>
</feature>
<dbReference type="CDD" id="cd06251">
    <property type="entry name" value="M14_ASTE_ASPA-like"/>
    <property type="match status" value="1"/>
</dbReference>
<protein>
    <submittedName>
        <fullName evidence="6">Peptidase M14</fullName>
    </submittedName>
</protein>
<dbReference type="GO" id="GO:0016788">
    <property type="term" value="F:hydrolase activity, acting on ester bonds"/>
    <property type="evidence" value="ECO:0007669"/>
    <property type="project" value="InterPro"/>
</dbReference>
<dbReference type="EMBL" id="PXYK01000008">
    <property type="protein sequence ID" value="PSJ61135.1"/>
    <property type="molecule type" value="Genomic_DNA"/>
</dbReference>
<proteinExistence type="predicted"/>
<accession>A0A2P7SFH8</accession>
<keyword evidence="7" id="KW-1185">Reference proteome</keyword>